<dbReference type="SUPFAM" id="SSF53756">
    <property type="entry name" value="UDP-Glycosyltransferase/glycogen phosphorylase"/>
    <property type="match status" value="1"/>
</dbReference>
<protein>
    <submittedName>
        <fullName evidence="4">Glycosyltransferase involved in cell wall biosynthesis</fullName>
    </submittedName>
</protein>
<evidence type="ECO:0000313" key="4">
    <source>
        <dbReference type="EMBL" id="MBM7480061.1"/>
    </source>
</evidence>
<comment type="caution">
    <text evidence="4">The sequence shown here is derived from an EMBL/GenBank/DDBJ whole genome shotgun (WGS) entry which is preliminary data.</text>
</comment>
<accession>A0ABS2LI19</accession>
<feature type="domain" description="Glycosyltransferase subfamily 4-like N-terminal" evidence="3">
    <location>
        <begin position="189"/>
        <end position="369"/>
    </location>
</feature>
<name>A0ABS2LI19_9CELL</name>
<sequence>MSRPPALRELARNVRLVTSFGSRALLDDPVWLLIQAARRSSPTVRAAAVRVLGLAASPSAPRALASLLAGDSPGAAREASRLLESSGGRSRIGSEVAVAVGRPDLLDGIASPGPAGLRAHWARGDVTALRAAHATGRAERRVLRNLLGQVGALETRPRVRPRLPAPVSPTAQLTVLHHLTNSLPHTQSGYTLRSHAILTAQQGSGVRVEATTRPGYPVTIGTLGARGVDVVDGVTYRRLIPRRLANDPARRFTDATDLLVRCAEQLGPDLLHTTTPGITTGEVTRAAALRLGLPWVYEVRGLPEETWVASHATPAARATAERSERRTLLRAKETELAISADAVVTLSATLRDELVSRGVPPERITVVPNAVSSSLLSEHPEPAAARASLGLPEASFVVGSVSSLVGYEGHATILRTVALLRRRGLDVSALIVGDGVCRPDLVRLADDLDLGRYAVLPGRVPREQAPRYTAALDVLLVPRRDDRVTRLVTPLKPVEAMAIGRPVVASDLPALAEVLDAPRGGLLVDPDDVAGWADAVEALHDDRALYRRLVATGRSVARERTWERAADTYDHVYRTCGGGSA</sequence>
<dbReference type="Pfam" id="PF13692">
    <property type="entry name" value="Glyco_trans_1_4"/>
    <property type="match status" value="1"/>
</dbReference>
<dbReference type="RefSeq" id="WP_205307888.1">
    <property type="nucleotide sequence ID" value="NZ_BAAAVF010000007.1"/>
</dbReference>
<dbReference type="PANTHER" id="PTHR12526:SF600">
    <property type="entry name" value="GLYCOSYL TRANSFERASE GROUP 1"/>
    <property type="match status" value="1"/>
</dbReference>
<dbReference type="Gene3D" id="3.40.50.2000">
    <property type="entry name" value="Glycogen Phosphorylase B"/>
    <property type="match status" value="2"/>
</dbReference>
<dbReference type="CDD" id="cd03794">
    <property type="entry name" value="GT4_WbuB-like"/>
    <property type="match status" value="1"/>
</dbReference>
<keyword evidence="2" id="KW-0808">Transferase</keyword>
<dbReference type="PANTHER" id="PTHR12526">
    <property type="entry name" value="GLYCOSYLTRANSFERASE"/>
    <property type="match status" value="1"/>
</dbReference>
<evidence type="ECO:0000259" key="3">
    <source>
        <dbReference type="Pfam" id="PF13579"/>
    </source>
</evidence>
<dbReference type="InterPro" id="IPR028098">
    <property type="entry name" value="Glyco_trans_4-like_N"/>
</dbReference>
<dbReference type="Pfam" id="PF13579">
    <property type="entry name" value="Glyco_trans_4_4"/>
    <property type="match status" value="1"/>
</dbReference>
<reference evidence="4 5" key="1">
    <citation type="submission" date="2021-01" db="EMBL/GenBank/DDBJ databases">
        <title>Sequencing the genomes of 1000 actinobacteria strains.</title>
        <authorList>
            <person name="Klenk H.-P."/>
        </authorList>
    </citation>
    <scope>NUCLEOTIDE SEQUENCE [LARGE SCALE GENOMIC DNA]</scope>
    <source>
        <strain evidence="4 5">DSM 46000</strain>
    </source>
</reference>
<keyword evidence="5" id="KW-1185">Reference proteome</keyword>
<organism evidence="4 5">
    <name type="scientific">Oerskovia jenensis</name>
    <dbReference type="NCBI Taxonomy" id="162169"/>
    <lineage>
        <taxon>Bacteria</taxon>
        <taxon>Bacillati</taxon>
        <taxon>Actinomycetota</taxon>
        <taxon>Actinomycetes</taxon>
        <taxon>Micrococcales</taxon>
        <taxon>Cellulomonadaceae</taxon>
        <taxon>Oerskovia</taxon>
    </lineage>
</organism>
<keyword evidence="1" id="KW-0328">Glycosyltransferase</keyword>
<evidence type="ECO:0000256" key="1">
    <source>
        <dbReference type="ARBA" id="ARBA00022676"/>
    </source>
</evidence>
<dbReference type="EMBL" id="JAFBBO010000001">
    <property type="protein sequence ID" value="MBM7480061.1"/>
    <property type="molecule type" value="Genomic_DNA"/>
</dbReference>
<proteinExistence type="predicted"/>
<evidence type="ECO:0000256" key="2">
    <source>
        <dbReference type="ARBA" id="ARBA00022679"/>
    </source>
</evidence>
<gene>
    <name evidence="4" type="ORF">JOD49_002981</name>
</gene>
<evidence type="ECO:0000313" key="5">
    <source>
        <dbReference type="Proteomes" id="UP000698059"/>
    </source>
</evidence>
<dbReference type="Proteomes" id="UP000698059">
    <property type="component" value="Unassembled WGS sequence"/>
</dbReference>